<feature type="non-terminal residue" evidence="1">
    <location>
        <position position="793"/>
    </location>
</feature>
<name>A0ACC1HTB3_9FUNG</name>
<gene>
    <name evidence="1" type="ORF">EV182_001818</name>
</gene>
<evidence type="ECO:0000313" key="2">
    <source>
        <dbReference type="Proteomes" id="UP001145114"/>
    </source>
</evidence>
<dbReference type="EMBL" id="JAMZIH010000312">
    <property type="protein sequence ID" value="KAJ1679551.1"/>
    <property type="molecule type" value="Genomic_DNA"/>
</dbReference>
<proteinExistence type="predicted"/>
<organism evidence="1 2">
    <name type="scientific">Spiromyces aspiralis</name>
    <dbReference type="NCBI Taxonomy" id="68401"/>
    <lineage>
        <taxon>Eukaryota</taxon>
        <taxon>Fungi</taxon>
        <taxon>Fungi incertae sedis</taxon>
        <taxon>Zoopagomycota</taxon>
        <taxon>Kickxellomycotina</taxon>
        <taxon>Kickxellomycetes</taxon>
        <taxon>Kickxellales</taxon>
        <taxon>Kickxellaceae</taxon>
        <taxon>Spiromyces</taxon>
    </lineage>
</organism>
<dbReference type="Proteomes" id="UP001145114">
    <property type="component" value="Unassembled WGS sequence"/>
</dbReference>
<keyword evidence="2" id="KW-1185">Reference proteome</keyword>
<protein>
    <submittedName>
        <fullName evidence="1">Uncharacterized protein</fullName>
    </submittedName>
</protein>
<reference evidence="1" key="1">
    <citation type="submission" date="2022-06" db="EMBL/GenBank/DDBJ databases">
        <title>Phylogenomic reconstructions and comparative analyses of Kickxellomycotina fungi.</title>
        <authorList>
            <person name="Reynolds N.K."/>
            <person name="Stajich J.E."/>
            <person name="Barry K."/>
            <person name="Grigoriev I.V."/>
            <person name="Crous P."/>
            <person name="Smith M.E."/>
        </authorList>
    </citation>
    <scope>NUCLEOTIDE SEQUENCE</scope>
    <source>
        <strain evidence="1">RSA 2271</strain>
    </source>
</reference>
<comment type="caution">
    <text evidence="1">The sequence shown here is derived from an EMBL/GenBank/DDBJ whole genome shotgun (WGS) entry which is preliminary data.</text>
</comment>
<evidence type="ECO:0000313" key="1">
    <source>
        <dbReference type="EMBL" id="KAJ1679551.1"/>
    </source>
</evidence>
<sequence>MPSSIHRRRMPDPDETIVHSNPGIAMESEGAQGSPKEGSPTRKLGQARVIPRPEKGIDIGKAIGMASMALLGPPNIMNSWDARSSGLSFPPVPFPGLLTVWNLASPMQTWTGFTGRNSQLTTIPDNAHMSEASGPPEPPAIESTPKSQSLPIGGSDDDAGSISVPDITAVHSANSGGGGGGGDIPLSALPWLGKAATAGPESPARKSPADMPGLRQQLPCTLAPSLPSPPTSAPWLDTPGPSRDTFQMQRVAGNHVQLSTYSSGSDGSGAVTTALDAANPELAALLAPQPHEMPFSVLHDGNLSSSNSWFHLRHPIDYVAPLKKPMNSFLLFSTARRLQLRDTNPELKTTEQSTLLAKEWASLPEETKKLYRSKARQLRADYDARRAEFSLKMQQHFSQQPFSLMPPLYYVHPQHWQHGMPRPNSIPPISIDTGIVIHGDSASVFGTSQDMLDSSLARTTSESFVNPGPQLSPDALNYTSMASFYGVPLGPSGYLCAASEGRQHECSNSYLGPCVSQQRRMPTVADALKGHPSMSRAVGGAIAQEGISLLDRLGMLHSQPVDSTMFANLQLSSATPECNASVVSAGACLPSSAHAQHHPDMVVQDSSWRSFDAVTLDLPANMPEPTSNVSSSSAQCGPEEAVPIFPKPSSLPGELSLSSLGLSSSLNRLEDAHLGRAELLFDGVDCIRSACSTVVAAGHAEDPPTDRLQQQQQQQNERDVPDVEGGQLYHMQGRILFEQSPQSLASPLPSIWMAPMFSTQDGGMPQGLTSSIATAAVAHLGGLPSTSSMPLPA</sequence>
<accession>A0ACC1HTB3</accession>